<dbReference type="PANTHER" id="PTHR33048:SF47">
    <property type="entry name" value="INTEGRAL MEMBRANE PROTEIN-RELATED"/>
    <property type="match status" value="1"/>
</dbReference>
<proteinExistence type="inferred from homology"/>
<dbReference type="InterPro" id="IPR049326">
    <property type="entry name" value="Rhodopsin_dom_fungi"/>
</dbReference>
<evidence type="ECO:0000256" key="4">
    <source>
        <dbReference type="ARBA" id="ARBA00023136"/>
    </source>
</evidence>
<dbReference type="OrthoDB" id="4682787at2759"/>
<comment type="subcellular location">
    <subcellularLocation>
        <location evidence="1">Membrane</location>
        <topology evidence="1">Multi-pass membrane protein</topology>
    </subcellularLocation>
</comment>
<feature type="compositionally biased region" description="Basic and acidic residues" evidence="6">
    <location>
        <begin position="362"/>
        <end position="384"/>
    </location>
</feature>
<protein>
    <recommendedName>
        <fullName evidence="8">Rhodopsin domain-containing protein</fullName>
    </recommendedName>
</protein>
<name>A0A6A6SHF0_9PLEO</name>
<evidence type="ECO:0000256" key="6">
    <source>
        <dbReference type="SAM" id="MobiDB-lite"/>
    </source>
</evidence>
<comment type="similarity">
    <text evidence="5">Belongs to the SAT4 family.</text>
</comment>
<keyword evidence="4 7" id="KW-0472">Membrane</keyword>
<feature type="domain" description="Rhodopsin" evidence="8">
    <location>
        <begin position="51"/>
        <end position="291"/>
    </location>
</feature>
<sequence>MPTMGELLEGAALDPPPGVESHFVTYDPNAMKWYYFAAVMCIVVPGLLLILRLYTKLRIIRKTDLTDYASSIAFFMFIALVVLGKKFFDHGAGVHQWNLRRKDYDLVLYYMNINQILYGPTMTLVKVAILLQYIYLLAPNVSVNPFLSIGSRLLIAISVMFYIANTCVTIWTCYPREKIWNDLVEGKCMDNNTLILITCAFNVLSDVAILLLPARTVWGLRIETKKKMGICTLFATGLLACITNAFVVMYLLKMPNADSDISYYIGWVGMWSAAEIALGLCVICMLVMPKFMEAKGNRLLSRLTSLRSLSTLSRGSGSGNGSGNGSGDASGNASGRWRSERGKDSQANSIIGQGEPSSSRLPSREPSQEASRETRREREIRMDAGAETLKVPGVVKMNAKLSDIELQPL</sequence>
<evidence type="ECO:0000256" key="1">
    <source>
        <dbReference type="ARBA" id="ARBA00004141"/>
    </source>
</evidence>
<dbReference type="GO" id="GO:0016020">
    <property type="term" value="C:membrane"/>
    <property type="evidence" value="ECO:0007669"/>
    <property type="project" value="UniProtKB-SubCell"/>
</dbReference>
<dbReference type="PANTHER" id="PTHR33048">
    <property type="entry name" value="PTH11-LIKE INTEGRAL MEMBRANE PROTEIN (AFU_ORTHOLOGUE AFUA_5G11245)"/>
    <property type="match status" value="1"/>
</dbReference>
<dbReference type="InterPro" id="IPR052337">
    <property type="entry name" value="SAT4-like"/>
</dbReference>
<feature type="transmembrane region" description="Helical" evidence="7">
    <location>
        <begin position="194"/>
        <end position="218"/>
    </location>
</feature>
<feature type="transmembrane region" description="Helical" evidence="7">
    <location>
        <begin position="264"/>
        <end position="288"/>
    </location>
</feature>
<feature type="transmembrane region" description="Helical" evidence="7">
    <location>
        <begin position="65"/>
        <end position="84"/>
    </location>
</feature>
<dbReference type="Proteomes" id="UP000799753">
    <property type="component" value="Unassembled WGS sequence"/>
</dbReference>
<keyword evidence="10" id="KW-1185">Reference proteome</keyword>
<dbReference type="EMBL" id="MU006777">
    <property type="protein sequence ID" value="KAF2645858.1"/>
    <property type="molecule type" value="Genomic_DNA"/>
</dbReference>
<feature type="transmembrane region" description="Helical" evidence="7">
    <location>
        <begin position="33"/>
        <end position="53"/>
    </location>
</feature>
<evidence type="ECO:0000256" key="7">
    <source>
        <dbReference type="SAM" id="Phobius"/>
    </source>
</evidence>
<evidence type="ECO:0000313" key="9">
    <source>
        <dbReference type="EMBL" id="KAF2645858.1"/>
    </source>
</evidence>
<evidence type="ECO:0000313" key="10">
    <source>
        <dbReference type="Proteomes" id="UP000799753"/>
    </source>
</evidence>
<gene>
    <name evidence="9" type="ORF">P280DRAFT_476322</name>
</gene>
<feature type="region of interest" description="Disordered" evidence="6">
    <location>
        <begin position="312"/>
        <end position="386"/>
    </location>
</feature>
<evidence type="ECO:0000259" key="8">
    <source>
        <dbReference type="Pfam" id="PF20684"/>
    </source>
</evidence>
<evidence type="ECO:0000256" key="5">
    <source>
        <dbReference type="ARBA" id="ARBA00038359"/>
    </source>
</evidence>
<accession>A0A6A6SHF0</accession>
<keyword evidence="2 7" id="KW-0812">Transmembrane</keyword>
<reference evidence="9" key="1">
    <citation type="journal article" date="2020" name="Stud. Mycol.">
        <title>101 Dothideomycetes genomes: a test case for predicting lifestyles and emergence of pathogens.</title>
        <authorList>
            <person name="Haridas S."/>
            <person name="Albert R."/>
            <person name="Binder M."/>
            <person name="Bloem J."/>
            <person name="Labutti K."/>
            <person name="Salamov A."/>
            <person name="Andreopoulos B."/>
            <person name="Baker S."/>
            <person name="Barry K."/>
            <person name="Bills G."/>
            <person name="Bluhm B."/>
            <person name="Cannon C."/>
            <person name="Castanera R."/>
            <person name="Culley D."/>
            <person name="Daum C."/>
            <person name="Ezra D."/>
            <person name="Gonzalez J."/>
            <person name="Henrissat B."/>
            <person name="Kuo A."/>
            <person name="Liang C."/>
            <person name="Lipzen A."/>
            <person name="Lutzoni F."/>
            <person name="Magnuson J."/>
            <person name="Mondo S."/>
            <person name="Nolan M."/>
            <person name="Ohm R."/>
            <person name="Pangilinan J."/>
            <person name="Park H.-J."/>
            <person name="Ramirez L."/>
            <person name="Alfaro M."/>
            <person name="Sun H."/>
            <person name="Tritt A."/>
            <person name="Yoshinaga Y."/>
            <person name="Zwiers L.-H."/>
            <person name="Turgeon B."/>
            <person name="Goodwin S."/>
            <person name="Spatafora J."/>
            <person name="Crous P."/>
            <person name="Grigoriev I."/>
        </authorList>
    </citation>
    <scope>NUCLEOTIDE SEQUENCE</scope>
    <source>
        <strain evidence="9">CBS 473.64</strain>
    </source>
</reference>
<feature type="compositionally biased region" description="Gly residues" evidence="6">
    <location>
        <begin position="316"/>
        <end position="328"/>
    </location>
</feature>
<feature type="transmembrane region" description="Helical" evidence="7">
    <location>
        <begin position="149"/>
        <end position="174"/>
    </location>
</feature>
<dbReference type="AlphaFoldDB" id="A0A6A6SHF0"/>
<feature type="transmembrane region" description="Helical" evidence="7">
    <location>
        <begin position="230"/>
        <end position="252"/>
    </location>
</feature>
<feature type="transmembrane region" description="Helical" evidence="7">
    <location>
        <begin position="116"/>
        <end position="137"/>
    </location>
</feature>
<dbReference type="Pfam" id="PF20684">
    <property type="entry name" value="Fung_rhodopsin"/>
    <property type="match status" value="1"/>
</dbReference>
<evidence type="ECO:0000256" key="3">
    <source>
        <dbReference type="ARBA" id="ARBA00022989"/>
    </source>
</evidence>
<evidence type="ECO:0000256" key="2">
    <source>
        <dbReference type="ARBA" id="ARBA00022692"/>
    </source>
</evidence>
<organism evidence="9 10">
    <name type="scientific">Massarina eburnea CBS 473.64</name>
    <dbReference type="NCBI Taxonomy" id="1395130"/>
    <lineage>
        <taxon>Eukaryota</taxon>
        <taxon>Fungi</taxon>
        <taxon>Dikarya</taxon>
        <taxon>Ascomycota</taxon>
        <taxon>Pezizomycotina</taxon>
        <taxon>Dothideomycetes</taxon>
        <taxon>Pleosporomycetidae</taxon>
        <taxon>Pleosporales</taxon>
        <taxon>Massarineae</taxon>
        <taxon>Massarinaceae</taxon>
        <taxon>Massarina</taxon>
    </lineage>
</organism>
<keyword evidence="3 7" id="KW-1133">Transmembrane helix</keyword>